<evidence type="ECO:0000256" key="5">
    <source>
        <dbReference type="ARBA" id="ARBA00022519"/>
    </source>
</evidence>
<feature type="domain" description="General secretion pathway GspH" evidence="11">
    <location>
        <begin position="49"/>
        <end position="175"/>
    </location>
</feature>
<evidence type="ECO:0000313" key="12">
    <source>
        <dbReference type="EMBL" id="NHZ79342.1"/>
    </source>
</evidence>
<evidence type="ECO:0000256" key="10">
    <source>
        <dbReference type="ARBA" id="ARBA00030775"/>
    </source>
</evidence>
<evidence type="ECO:0000256" key="8">
    <source>
        <dbReference type="ARBA" id="ARBA00023136"/>
    </source>
</evidence>
<dbReference type="InterPro" id="IPR022346">
    <property type="entry name" value="T2SS_GspH"/>
</dbReference>
<dbReference type="InterPro" id="IPR012902">
    <property type="entry name" value="N_methyl_site"/>
</dbReference>
<gene>
    <name evidence="12" type="ORF">F2P44_08645</name>
</gene>
<dbReference type="SUPFAM" id="SSF54523">
    <property type="entry name" value="Pili subunits"/>
    <property type="match status" value="1"/>
</dbReference>
<comment type="caution">
    <text evidence="12">The sequence shown here is derived from an EMBL/GenBank/DDBJ whole genome shotgun (WGS) entry which is preliminary data.</text>
</comment>
<keyword evidence="5" id="KW-0997">Cell inner membrane</keyword>
<dbReference type="Pfam" id="PF12019">
    <property type="entry name" value="GspH"/>
    <property type="match status" value="1"/>
</dbReference>
<evidence type="ECO:0000256" key="2">
    <source>
        <dbReference type="ARBA" id="ARBA00021549"/>
    </source>
</evidence>
<dbReference type="InterPro" id="IPR045584">
    <property type="entry name" value="Pilin-like"/>
</dbReference>
<name>A0ABX0N9P3_9BURK</name>
<comment type="subcellular location">
    <subcellularLocation>
        <location evidence="1">Cell inner membrane</location>
        <topology evidence="1">Single-pass membrane protein</topology>
    </subcellularLocation>
</comment>
<sequence>MMLSAKPNRARGFSLTELLVTLTIIGVTSAIGFPMLTEYVDDAAVSTQADLMLDTLNYTRSEAVKRNTRVTMCRSATGTSCAVGVTSGDWRMGWIVFVDDTVGGTVGQVDATETVLRAQSKFSGRGQLVATGGVQNFVSYASNGQTRDQAGLAIAGNFFMCGKSVKTKRRRIALTAGTGWVGATILSPASSCSA</sequence>
<evidence type="ECO:0000313" key="13">
    <source>
        <dbReference type="Proteomes" id="UP000621455"/>
    </source>
</evidence>
<keyword evidence="7" id="KW-1133">Transmembrane helix</keyword>
<reference evidence="12 13" key="1">
    <citation type="submission" date="2019-10" db="EMBL/GenBank/DDBJ databases">
        <title>Taxonomy of Antarctic Massilia spp.: description of Massilia rubra sp. nov., Massilia aquatica sp. nov., Massilia mucilaginosa sp. nov., Massilia frigida sp. nov. isolated from streams, lakes and regoliths.</title>
        <authorList>
            <person name="Holochova P."/>
            <person name="Sedlacek I."/>
            <person name="Kralova S."/>
            <person name="Maslanova I."/>
            <person name="Busse H.-J."/>
            <person name="Stankova E."/>
            <person name="Vrbovska V."/>
            <person name="Kovarovic V."/>
            <person name="Bartak M."/>
            <person name="Svec P."/>
            <person name="Pantucek R."/>
        </authorList>
    </citation>
    <scope>NUCLEOTIDE SEQUENCE [LARGE SCALE GENOMIC DNA]</scope>
    <source>
        <strain evidence="12 13">CCM 8695</strain>
    </source>
</reference>
<dbReference type="EMBL" id="WHJG01000006">
    <property type="protein sequence ID" value="NHZ79342.1"/>
    <property type="molecule type" value="Genomic_DNA"/>
</dbReference>
<protein>
    <recommendedName>
        <fullName evidence="2">Type II secretion system protein H</fullName>
    </recommendedName>
    <alternativeName>
        <fullName evidence="10">General secretion pathway protein H</fullName>
    </alternativeName>
</protein>
<keyword evidence="6" id="KW-0812">Transmembrane</keyword>
<evidence type="ECO:0000256" key="6">
    <source>
        <dbReference type="ARBA" id="ARBA00022692"/>
    </source>
</evidence>
<evidence type="ECO:0000256" key="3">
    <source>
        <dbReference type="ARBA" id="ARBA00022475"/>
    </source>
</evidence>
<dbReference type="Gene3D" id="3.55.40.10">
    <property type="entry name" value="minor pseudopilin epsh domain"/>
    <property type="match status" value="1"/>
</dbReference>
<evidence type="ECO:0000259" key="11">
    <source>
        <dbReference type="Pfam" id="PF12019"/>
    </source>
</evidence>
<evidence type="ECO:0000256" key="9">
    <source>
        <dbReference type="ARBA" id="ARBA00025772"/>
    </source>
</evidence>
<keyword evidence="4" id="KW-0488">Methylation</keyword>
<evidence type="ECO:0000256" key="1">
    <source>
        <dbReference type="ARBA" id="ARBA00004377"/>
    </source>
</evidence>
<dbReference type="Pfam" id="PF07963">
    <property type="entry name" value="N_methyl"/>
    <property type="match status" value="1"/>
</dbReference>
<keyword evidence="13" id="KW-1185">Reference proteome</keyword>
<evidence type="ECO:0000256" key="4">
    <source>
        <dbReference type="ARBA" id="ARBA00022481"/>
    </source>
</evidence>
<accession>A0ABX0N9P3</accession>
<evidence type="ECO:0000256" key="7">
    <source>
        <dbReference type="ARBA" id="ARBA00022989"/>
    </source>
</evidence>
<dbReference type="NCBIfam" id="TIGR02532">
    <property type="entry name" value="IV_pilin_GFxxxE"/>
    <property type="match status" value="1"/>
</dbReference>
<keyword evidence="8" id="KW-0472">Membrane</keyword>
<dbReference type="Proteomes" id="UP000621455">
    <property type="component" value="Unassembled WGS sequence"/>
</dbReference>
<keyword evidence="3" id="KW-1003">Cell membrane</keyword>
<comment type="similarity">
    <text evidence="9">Belongs to the GSP H family.</text>
</comment>
<proteinExistence type="inferred from homology"/>
<organism evidence="12 13">
    <name type="scientific">Massilia frigida</name>
    <dbReference type="NCBI Taxonomy" id="2609281"/>
    <lineage>
        <taxon>Bacteria</taxon>
        <taxon>Pseudomonadati</taxon>
        <taxon>Pseudomonadota</taxon>
        <taxon>Betaproteobacteria</taxon>
        <taxon>Burkholderiales</taxon>
        <taxon>Oxalobacteraceae</taxon>
        <taxon>Telluria group</taxon>
        <taxon>Massilia</taxon>
    </lineage>
</organism>